<feature type="non-terminal residue" evidence="2">
    <location>
        <position position="162"/>
    </location>
</feature>
<feature type="compositionally biased region" description="Low complexity" evidence="1">
    <location>
        <begin position="123"/>
        <end position="135"/>
    </location>
</feature>
<keyword evidence="3" id="KW-1185">Reference proteome</keyword>
<organism evidence="2 3">
    <name type="scientific">Prorocentrum cordatum</name>
    <dbReference type="NCBI Taxonomy" id="2364126"/>
    <lineage>
        <taxon>Eukaryota</taxon>
        <taxon>Sar</taxon>
        <taxon>Alveolata</taxon>
        <taxon>Dinophyceae</taxon>
        <taxon>Prorocentrales</taxon>
        <taxon>Prorocentraceae</taxon>
        <taxon>Prorocentrum</taxon>
    </lineage>
</organism>
<feature type="region of interest" description="Disordered" evidence="1">
    <location>
        <begin position="123"/>
        <end position="162"/>
    </location>
</feature>
<evidence type="ECO:0000256" key="1">
    <source>
        <dbReference type="SAM" id="MobiDB-lite"/>
    </source>
</evidence>
<evidence type="ECO:0000313" key="3">
    <source>
        <dbReference type="Proteomes" id="UP001189429"/>
    </source>
</evidence>
<proteinExistence type="predicted"/>
<evidence type="ECO:0000313" key="2">
    <source>
        <dbReference type="EMBL" id="CAK0805910.1"/>
    </source>
</evidence>
<feature type="region of interest" description="Disordered" evidence="1">
    <location>
        <begin position="1"/>
        <end position="86"/>
    </location>
</feature>
<dbReference type="EMBL" id="CAUYUJ010003588">
    <property type="protein sequence ID" value="CAK0805910.1"/>
    <property type="molecule type" value="Genomic_DNA"/>
</dbReference>
<feature type="compositionally biased region" description="Basic and acidic residues" evidence="1">
    <location>
        <begin position="57"/>
        <end position="67"/>
    </location>
</feature>
<accession>A0ABN9QLS1</accession>
<feature type="compositionally biased region" description="Gly residues" evidence="1">
    <location>
        <begin position="136"/>
        <end position="146"/>
    </location>
</feature>
<gene>
    <name evidence="2" type="ORF">PCOR1329_LOCUS12317</name>
</gene>
<protein>
    <submittedName>
        <fullName evidence="2">Uncharacterized protein</fullName>
    </submittedName>
</protein>
<comment type="caution">
    <text evidence="2">The sequence shown here is derived from an EMBL/GenBank/DDBJ whole genome shotgun (WGS) entry which is preliminary data.</text>
</comment>
<reference evidence="2" key="1">
    <citation type="submission" date="2023-10" db="EMBL/GenBank/DDBJ databases">
        <authorList>
            <person name="Chen Y."/>
            <person name="Shah S."/>
            <person name="Dougan E. K."/>
            <person name="Thang M."/>
            <person name="Chan C."/>
        </authorList>
    </citation>
    <scope>NUCLEOTIDE SEQUENCE [LARGE SCALE GENOMIC DNA]</scope>
</reference>
<name>A0ABN9QLS1_9DINO</name>
<dbReference type="Proteomes" id="UP001189429">
    <property type="component" value="Unassembled WGS sequence"/>
</dbReference>
<feature type="compositionally biased region" description="Polar residues" evidence="1">
    <location>
        <begin position="149"/>
        <end position="162"/>
    </location>
</feature>
<sequence length="162" mass="15891">MKSPVSNLRLSAPVLCSGQPAGAGAPSETADAAGSPTARSSGGGSEGDDGSQHLSPRRADTVGRMERFSLPASKTFEWASTPSTAENEDMQVLQDAIGHLRSTLCGIPGAAELLAACAASAGELPSFSPAPSDGALDGGSDAGLGAGSPVSSAGRSPRGAQQ</sequence>